<dbReference type="SMART" id="SM01014">
    <property type="entry name" value="ARID"/>
    <property type="match status" value="1"/>
</dbReference>
<dbReference type="GO" id="GO:0003677">
    <property type="term" value="F:DNA binding"/>
    <property type="evidence" value="ECO:0007669"/>
    <property type="project" value="UniProtKB-UniRule"/>
</dbReference>
<dbReference type="CDD" id="cd16867">
    <property type="entry name" value="ARID_ARID3"/>
    <property type="match status" value="1"/>
</dbReference>
<dbReference type="GO" id="GO:0005634">
    <property type="term" value="C:nucleus"/>
    <property type="evidence" value="ECO:0007669"/>
    <property type="project" value="UniProtKB-SubCell"/>
</dbReference>
<dbReference type="PANTHER" id="PTHR15348:SF30">
    <property type="entry name" value="AT-RICH INTERACTIVE DOMAIN-CONTAINING PROTEIN 3"/>
    <property type="match status" value="1"/>
</dbReference>
<dbReference type="CTD" id="10620"/>
<dbReference type="GeneTree" id="ENSGT00940000156052"/>
<dbReference type="Pfam" id="PF01388">
    <property type="entry name" value="ARID"/>
    <property type="match status" value="1"/>
</dbReference>
<evidence type="ECO:0000256" key="6">
    <source>
        <dbReference type="ARBA" id="ARBA00023163"/>
    </source>
</evidence>
<dbReference type="FunFam" id="1.10.150.60:FF:000008">
    <property type="entry name" value="Putative AT-rich interactive domain-containing protein 3B"/>
    <property type="match status" value="1"/>
</dbReference>
<protein>
    <recommendedName>
        <fullName evidence="9">AT-rich interactive domain-containing protein 3</fullName>
        <shortName evidence="9">ARID domain-containing protein</shortName>
    </recommendedName>
</protein>
<keyword evidence="2" id="KW-0597">Phosphoprotein</keyword>
<evidence type="ECO:0000313" key="15">
    <source>
        <dbReference type="Proteomes" id="UP000694397"/>
    </source>
</evidence>
<evidence type="ECO:0000256" key="5">
    <source>
        <dbReference type="ARBA" id="ARBA00023125"/>
    </source>
</evidence>
<reference evidence="14" key="2">
    <citation type="submission" date="2025-08" db="UniProtKB">
        <authorList>
            <consortium name="Ensembl"/>
        </authorList>
    </citation>
    <scope>IDENTIFICATION</scope>
</reference>
<dbReference type="AlphaFoldDB" id="A0A8C9QVB9"/>
<feature type="coiled-coil region" evidence="10">
    <location>
        <begin position="37"/>
        <end position="64"/>
    </location>
</feature>
<dbReference type="GeneID" id="108926214"/>
<feature type="domain" description="REKLES" evidence="13">
    <location>
        <begin position="455"/>
        <end position="550"/>
    </location>
</feature>
<evidence type="ECO:0000256" key="3">
    <source>
        <dbReference type="ARBA" id="ARBA00022990"/>
    </source>
</evidence>
<evidence type="ECO:0000256" key="4">
    <source>
        <dbReference type="ARBA" id="ARBA00023015"/>
    </source>
</evidence>
<evidence type="ECO:0000256" key="2">
    <source>
        <dbReference type="ARBA" id="ARBA00022553"/>
    </source>
</evidence>
<feature type="domain" description="ARID" evidence="12">
    <location>
        <begin position="261"/>
        <end position="353"/>
    </location>
</feature>
<keyword evidence="3" id="KW-0007">Acetylation</keyword>
<evidence type="ECO:0000259" key="12">
    <source>
        <dbReference type="PROSITE" id="PS51011"/>
    </source>
</evidence>
<reference evidence="14 15" key="1">
    <citation type="submission" date="2019-04" db="EMBL/GenBank/DDBJ databases">
        <authorList>
            <consortium name="Wellcome Sanger Institute Data Sharing"/>
        </authorList>
    </citation>
    <scope>NUCLEOTIDE SEQUENCE [LARGE SCALE GENOMIC DNA]</scope>
</reference>
<comment type="subunit">
    <text evidence="9">Homodimer.</text>
</comment>
<dbReference type="InterPro" id="IPR036431">
    <property type="entry name" value="ARID_dom_sf"/>
</dbReference>
<name>A0A8C9QVB9_SCLFO</name>
<keyword evidence="5 9" id="KW-0238">DNA-binding</keyword>
<dbReference type="KEGG" id="sfm:108926214"/>
<feature type="compositionally biased region" description="Acidic residues" evidence="11">
    <location>
        <begin position="133"/>
        <end position="150"/>
    </location>
</feature>
<dbReference type="PROSITE" id="PS51486">
    <property type="entry name" value="REKLES"/>
    <property type="match status" value="1"/>
</dbReference>
<reference evidence="14" key="3">
    <citation type="submission" date="2025-09" db="UniProtKB">
        <authorList>
            <consortium name="Ensembl"/>
        </authorList>
    </citation>
    <scope>IDENTIFICATION</scope>
</reference>
<keyword evidence="4 9" id="KW-0805">Transcription regulation</keyword>
<dbReference type="Ensembl" id="ENSSFOT00015003928.2">
    <property type="protein sequence ID" value="ENSSFOP00015003864.2"/>
    <property type="gene ID" value="ENSSFOG00015002516.2"/>
</dbReference>
<feature type="region of interest" description="Disordered" evidence="11">
    <location>
        <begin position="1"/>
        <end position="32"/>
    </location>
</feature>
<feature type="compositionally biased region" description="Gly residues" evidence="11">
    <location>
        <begin position="21"/>
        <end position="32"/>
    </location>
</feature>
<feature type="region of interest" description="Disordered" evidence="11">
    <location>
        <begin position="101"/>
        <end position="243"/>
    </location>
</feature>
<dbReference type="InterPro" id="IPR001606">
    <property type="entry name" value="ARID_dom"/>
</dbReference>
<feature type="region of interest" description="Disordered" evidence="11">
    <location>
        <begin position="557"/>
        <end position="597"/>
    </location>
</feature>
<evidence type="ECO:0000256" key="11">
    <source>
        <dbReference type="SAM" id="MobiDB-lite"/>
    </source>
</evidence>
<dbReference type="SUPFAM" id="SSF46774">
    <property type="entry name" value="ARID-like"/>
    <property type="match status" value="1"/>
</dbReference>
<evidence type="ECO:0000259" key="13">
    <source>
        <dbReference type="PROSITE" id="PS51486"/>
    </source>
</evidence>
<evidence type="ECO:0000256" key="1">
    <source>
        <dbReference type="ARBA" id="ARBA00022481"/>
    </source>
</evidence>
<comment type="subunit">
    <text evidence="8 9">Heterodimer with ARID3A. Interacts with unphosphorylated RB1.</text>
</comment>
<evidence type="ECO:0000256" key="9">
    <source>
        <dbReference type="RuleBase" id="RU369100"/>
    </source>
</evidence>
<dbReference type="PROSITE" id="PS51011">
    <property type="entry name" value="ARID"/>
    <property type="match status" value="1"/>
</dbReference>
<feature type="compositionally biased region" description="Low complexity" evidence="11">
    <location>
        <begin position="560"/>
        <end position="597"/>
    </location>
</feature>
<dbReference type="RefSeq" id="XP_018594321.1">
    <property type="nucleotide sequence ID" value="XM_018738805.2"/>
</dbReference>
<sequence>MVDNSGGSSSKAQMPSLSQEGGLGGGYPQGGMAGVKLEAVMEQLQRQQQARLEMERKERHLREAHIIYAQQMAAQQAILAAASTSGTPLGTGFLAKALPGGVSALGPQTRVSNQSSVDSEREDEDGRGRDSESGSEEGEEELMEAGEGSEEDRAGGGSALEYLRKQTLALQQGTSRPRPYPSAGGAQPAPSPPVRVKQEPEDGASPTRRHFSTSPNGQADWSYDDPFKQSDSGAWTDEVDGVRGRGEASRDFAKLYELDNDPKRKEFLDDLFSYMQKRGTPVNRIPIMAKQVLDLYMLYKLVTEKGGLVEVINKKIWREITKGLNLPTSITSAAFTLRTQYMKYLYPYECEKKGLSSPGELQAAIDSNRREGRRPGYSASLYRFSSSPSTAPHILSSPKMHLSSLGGGTSTGLNGLQASPGPALKKAAEEVSPSVLPSRLPMAMALGQPQLARAAALDQLREKLEASEGPERKVARLAEEQHRLMQQAFQRNLLAMASQVPMGLNLGSSREDKQDLALSITCSSASSITVSVELNGTVYSGMLFAQRSAAAVNMSATATPSVPSGGLGVLSSTHSPSLSSSSSKGPSSAEPSTSGSP</sequence>
<dbReference type="Gene3D" id="1.10.150.60">
    <property type="entry name" value="ARID DNA-binding domain"/>
    <property type="match status" value="1"/>
</dbReference>
<dbReference type="PANTHER" id="PTHR15348">
    <property type="entry name" value="AT-RICH INTERACTIVE DOMAIN-CONTAINING PROTEIN ARID DOMAIN- CONTAINING PROTEIN DEAD RINGER PROTEIN B-CELL REGULATOR OF IGH TRANSCRIPTION BRIGHT"/>
    <property type="match status" value="1"/>
</dbReference>
<keyword evidence="6" id="KW-0804">Transcription</keyword>
<dbReference type="SMART" id="SM00501">
    <property type="entry name" value="BRIGHT"/>
    <property type="match status" value="1"/>
</dbReference>
<gene>
    <name evidence="14" type="primary">ARID3B</name>
</gene>
<evidence type="ECO:0000256" key="7">
    <source>
        <dbReference type="ARBA" id="ARBA00023242"/>
    </source>
</evidence>
<keyword evidence="10" id="KW-0175">Coiled coil</keyword>
<keyword evidence="15" id="KW-1185">Reference proteome</keyword>
<keyword evidence="7 9" id="KW-0539">Nucleus</keyword>
<evidence type="ECO:0000256" key="10">
    <source>
        <dbReference type="SAM" id="Coils"/>
    </source>
</evidence>
<dbReference type="InterPro" id="IPR023334">
    <property type="entry name" value="REKLES_domain"/>
</dbReference>
<comment type="function">
    <text evidence="9">Transcription factor.</text>
</comment>
<dbReference type="GO" id="GO:0006357">
    <property type="term" value="P:regulation of transcription by RNA polymerase II"/>
    <property type="evidence" value="ECO:0007669"/>
    <property type="project" value="InterPro"/>
</dbReference>
<organism evidence="14 15">
    <name type="scientific">Scleropages formosus</name>
    <name type="common">Asian bonytongue</name>
    <name type="synonym">Osteoglossum formosum</name>
    <dbReference type="NCBI Taxonomy" id="113540"/>
    <lineage>
        <taxon>Eukaryota</taxon>
        <taxon>Metazoa</taxon>
        <taxon>Chordata</taxon>
        <taxon>Craniata</taxon>
        <taxon>Vertebrata</taxon>
        <taxon>Euteleostomi</taxon>
        <taxon>Actinopterygii</taxon>
        <taxon>Neopterygii</taxon>
        <taxon>Teleostei</taxon>
        <taxon>Osteoglossocephala</taxon>
        <taxon>Osteoglossomorpha</taxon>
        <taxon>Osteoglossiformes</taxon>
        <taxon>Osteoglossidae</taxon>
        <taxon>Scleropages</taxon>
    </lineage>
</organism>
<keyword evidence="1" id="KW-0488">Methylation</keyword>
<dbReference type="Proteomes" id="UP000694397">
    <property type="component" value="Chromosome 7"/>
</dbReference>
<comment type="subcellular location">
    <subcellularLocation>
        <location evidence="9">Nucleus</location>
    </subcellularLocation>
</comment>
<proteinExistence type="predicted"/>
<accession>A0A8C9QVB9</accession>
<feature type="compositionally biased region" description="Polar residues" evidence="11">
    <location>
        <begin position="1"/>
        <end position="19"/>
    </location>
</feature>
<evidence type="ECO:0000256" key="8">
    <source>
        <dbReference type="ARBA" id="ARBA00062449"/>
    </source>
</evidence>
<dbReference type="OrthoDB" id="10044343at2759"/>
<dbReference type="InterPro" id="IPR045147">
    <property type="entry name" value="ARI3A/B/C"/>
</dbReference>
<evidence type="ECO:0000313" key="14">
    <source>
        <dbReference type="Ensembl" id="ENSSFOP00015003864.2"/>
    </source>
</evidence>